<protein>
    <submittedName>
        <fullName evidence="1">Uncharacterized protein</fullName>
    </submittedName>
</protein>
<organism evidence="1 2">
    <name type="scientific">Datura stramonium</name>
    <name type="common">Jimsonweed</name>
    <name type="synonym">Common thornapple</name>
    <dbReference type="NCBI Taxonomy" id="4076"/>
    <lineage>
        <taxon>Eukaryota</taxon>
        <taxon>Viridiplantae</taxon>
        <taxon>Streptophyta</taxon>
        <taxon>Embryophyta</taxon>
        <taxon>Tracheophyta</taxon>
        <taxon>Spermatophyta</taxon>
        <taxon>Magnoliopsida</taxon>
        <taxon>eudicotyledons</taxon>
        <taxon>Gunneridae</taxon>
        <taxon>Pentapetalae</taxon>
        <taxon>asterids</taxon>
        <taxon>lamiids</taxon>
        <taxon>Solanales</taxon>
        <taxon>Solanaceae</taxon>
        <taxon>Solanoideae</taxon>
        <taxon>Datureae</taxon>
        <taxon>Datura</taxon>
    </lineage>
</organism>
<accession>A0ABS8WSU8</accession>
<gene>
    <name evidence="1" type="ORF">HAX54_001415</name>
</gene>
<name>A0ABS8WSU8_DATST</name>
<dbReference type="Proteomes" id="UP000823775">
    <property type="component" value="Unassembled WGS sequence"/>
</dbReference>
<keyword evidence="2" id="KW-1185">Reference proteome</keyword>
<comment type="caution">
    <text evidence="1">The sequence shown here is derived from an EMBL/GenBank/DDBJ whole genome shotgun (WGS) entry which is preliminary data.</text>
</comment>
<feature type="non-terminal residue" evidence="1">
    <location>
        <position position="1"/>
    </location>
</feature>
<proteinExistence type="predicted"/>
<sequence>PRGLIRSCTSSALLLGYNQDLANCKWKMQRIELNFEDGCSRLKYGMLNGIKSDALNSGPPQQQCSRSWFSMFAFVPHCWSFRRRCLLVMVRDSSVSWSRLAVMASVPRCWSVIVLAQRVAKTLILGLRLPA</sequence>
<reference evidence="1 2" key="1">
    <citation type="journal article" date="2021" name="BMC Genomics">
        <title>Datura genome reveals duplications of psychoactive alkaloid biosynthetic genes and high mutation rate following tissue culture.</title>
        <authorList>
            <person name="Rajewski A."/>
            <person name="Carter-House D."/>
            <person name="Stajich J."/>
            <person name="Litt A."/>
        </authorList>
    </citation>
    <scope>NUCLEOTIDE SEQUENCE [LARGE SCALE GENOMIC DNA]</scope>
    <source>
        <strain evidence="1">AR-01</strain>
    </source>
</reference>
<dbReference type="EMBL" id="JACEIK010010524">
    <property type="protein sequence ID" value="MCE3215236.1"/>
    <property type="molecule type" value="Genomic_DNA"/>
</dbReference>
<evidence type="ECO:0000313" key="2">
    <source>
        <dbReference type="Proteomes" id="UP000823775"/>
    </source>
</evidence>
<evidence type="ECO:0000313" key="1">
    <source>
        <dbReference type="EMBL" id="MCE3215236.1"/>
    </source>
</evidence>